<feature type="region of interest" description="Disordered" evidence="1">
    <location>
        <begin position="444"/>
        <end position="470"/>
    </location>
</feature>
<feature type="signal peptide" evidence="2">
    <location>
        <begin position="1"/>
        <end position="22"/>
    </location>
</feature>
<dbReference type="AlphaFoldDB" id="A0A139HDP6"/>
<organism evidence="3 4">
    <name type="scientific">Pseudocercospora musae</name>
    <dbReference type="NCBI Taxonomy" id="113226"/>
    <lineage>
        <taxon>Eukaryota</taxon>
        <taxon>Fungi</taxon>
        <taxon>Dikarya</taxon>
        <taxon>Ascomycota</taxon>
        <taxon>Pezizomycotina</taxon>
        <taxon>Dothideomycetes</taxon>
        <taxon>Dothideomycetidae</taxon>
        <taxon>Mycosphaerellales</taxon>
        <taxon>Mycosphaerellaceae</taxon>
        <taxon>Pseudocercospora</taxon>
    </lineage>
</organism>
<feature type="compositionally biased region" description="Basic and acidic residues" evidence="1">
    <location>
        <begin position="453"/>
        <end position="468"/>
    </location>
</feature>
<keyword evidence="4" id="KW-1185">Reference proteome</keyword>
<dbReference type="STRING" id="113226.A0A139HDP6"/>
<protein>
    <submittedName>
        <fullName evidence="3">Uncharacterized protein</fullName>
    </submittedName>
</protein>
<evidence type="ECO:0000313" key="4">
    <source>
        <dbReference type="Proteomes" id="UP000073492"/>
    </source>
</evidence>
<feature type="compositionally biased region" description="Basic and acidic residues" evidence="1">
    <location>
        <begin position="594"/>
        <end position="605"/>
    </location>
</feature>
<evidence type="ECO:0000313" key="3">
    <source>
        <dbReference type="EMBL" id="KXT00532.1"/>
    </source>
</evidence>
<name>A0A139HDP6_9PEZI</name>
<dbReference type="OrthoDB" id="195446at2759"/>
<reference evidence="3 4" key="1">
    <citation type="submission" date="2015-07" db="EMBL/GenBank/DDBJ databases">
        <title>Comparative genomics of the Sigatoka disease complex on banana suggests a link between parallel evolutionary changes in Pseudocercospora fijiensis and Pseudocercospora eumusae and increased virulence on the banana host.</title>
        <authorList>
            <person name="Chang T.-C."/>
            <person name="Salvucci A."/>
            <person name="Crous P.W."/>
            <person name="Stergiopoulos I."/>
        </authorList>
    </citation>
    <scope>NUCLEOTIDE SEQUENCE [LARGE SCALE GENOMIC DNA]</scope>
    <source>
        <strain evidence="3 4">CBS 116634</strain>
    </source>
</reference>
<feature type="region of interest" description="Disordered" evidence="1">
    <location>
        <begin position="919"/>
        <end position="940"/>
    </location>
</feature>
<dbReference type="EMBL" id="LFZO01000679">
    <property type="protein sequence ID" value="KXT00532.1"/>
    <property type="molecule type" value="Genomic_DNA"/>
</dbReference>
<feature type="chain" id="PRO_5007296974" evidence="2">
    <location>
        <begin position="23"/>
        <end position="953"/>
    </location>
</feature>
<dbReference type="Proteomes" id="UP000073492">
    <property type="component" value="Unassembled WGS sequence"/>
</dbReference>
<feature type="compositionally biased region" description="Polar residues" evidence="1">
    <location>
        <begin position="314"/>
        <end position="346"/>
    </location>
</feature>
<accession>A0A139HDP6</accession>
<feature type="region of interest" description="Disordered" evidence="1">
    <location>
        <begin position="314"/>
        <end position="364"/>
    </location>
</feature>
<feature type="region of interest" description="Disordered" evidence="1">
    <location>
        <begin position="567"/>
        <end position="605"/>
    </location>
</feature>
<evidence type="ECO:0000256" key="1">
    <source>
        <dbReference type="SAM" id="MobiDB-lite"/>
    </source>
</evidence>
<dbReference type="InterPro" id="IPR011990">
    <property type="entry name" value="TPR-like_helical_dom_sf"/>
</dbReference>
<keyword evidence="2" id="KW-0732">Signal</keyword>
<proteinExistence type="predicted"/>
<evidence type="ECO:0000256" key="2">
    <source>
        <dbReference type="SAM" id="SignalP"/>
    </source>
</evidence>
<dbReference type="Gene3D" id="1.25.40.10">
    <property type="entry name" value="Tetratricopeptide repeat domain"/>
    <property type="match status" value="1"/>
</dbReference>
<comment type="caution">
    <text evidence="3">The sequence shown here is derived from an EMBL/GenBank/DDBJ whole genome shotgun (WGS) entry which is preliminary data.</text>
</comment>
<gene>
    <name evidence="3" type="ORF">AC579_8835</name>
</gene>
<sequence>MLQLWCGWRSLVRSVCCPLSSSLTFFCDLSAHLRDKAVSRGVVSPALDRWLQSRSEYEYGVQPLIPTLQSVVDLSTVEGTPDDFDSDIELEMEMTHALLICGKQKLADGEEREAERLLRSCLAKLSATGRSETRSGGPSQALQSFEAVDKLLEIYVARSDWTRAQTVLEQRMVIRAQFTGKHDAGYLKDVLQLATLLQHKGDTPAAQVQARKALKGFKRLRPPHNGVIECLSVLERLSRASGQEDDAEAFSIMPTGVKMAQAREILSTESNETRNIMPSPPLPLPSSPDIINRREFPSHILAESVISGDLSEADTAQTLQSSSPSNPGTTTDTMVTPAASTYSTSDRGPKGIEAHSGSYQPPNNDATDLAGLGIVSEERAPISYGPSLHGMDPVPLKNPMHAEDAEFSLPHTAEASSSSTADAMVVKFDSPDIHVPGIARDLGVFSEDSMPGTKEDDQTKAEDGRPGEDFVPDNEQCKHDSMFANQTHDGASWSDVRAIDREKQEILDQSVAAMPRPPSTADPLQPTLRSVFLGPFSSSIDDRDAESDDSMLQAVLQAGFSLGDSLVAPGPPAKSSQASSDFQLLEDFQSPSGPKERTEDREEKEVLFDAPDSFTPNSGQQFQTFEVHAASDHSSIPMHAVGQDGETSSLYSKEPRPDNDLEAFVEQCRNPPPELALGCASCYVEESPNPPPELMPSPTNYEEYCRNPLPQVMLEDRPNIVVVDVENQDRGLVPMESTVAAETGHAISRSPSQETIRHRSRPRVLTEAEMYEWTSIAKKKFTDTGSSYSDYSRLAMQMDAAVKMTSAEKESWAKTRSTIVGDAPISSPQQRLPLLPELQTMRHSSHAWHSAPALQTSRISPQIITSAEPQGRSLLQGLLALCISPVHPIFAQTTDGKSSSAAYLFAYVQANLNKSESLNGLDQPQSVTDQTQSPCHMYSSSSSVQNECLTFCT</sequence>